<dbReference type="NCBIfam" id="TIGR01123">
    <property type="entry name" value="ilvE_II"/>
    <property type="match status" value="1"/>
</dbReference>
<sequence length="358" mass="40078">MSQPVKVELRETLKEKPDTSQLGFGKYFTDYMLSYDYHADKGWHDLKIVPYGPIEISPAAQGVHYGQSVFEGLKAYKKDGEVALFRPEENFKRLNNSLARLEMPQVNETELLEGLKQLVDLEREWVPEGDGQSLYIRPFVFATEGALGVGASHQYKLLIILSPSGAYYGGETLKPTKIYVEDEYVRAVRGGVGFAKVAGNYAASLLAQTNANKLGYDQVLWLDGVEQKYIEEVGSMNIFFVENGKVITPELNGSILPGITRKSIIELAKNLGYEVEERRVSIDELFEAYDKGELTEVFGSGTAAVISPVGTLRYEDREIVINNNETGEITQKLYDIYTGIQNGSLEDKNGWRVIVPKY</sequence>
<dbReference type="Proteomes" id="UP000044616">
    <property type="component" value="Unassembled WGS sequence"/>
</dbReference>
<dbReference type="InterPro" id="IPR005786">
    <property type="entry name" value="B_amino_transII"/>
</dbReference>
<evidence type="ECO:0000313" key="20">
    <source>
        <dbReference type="EMBL" id="CDR27915.1"/>
    </source>
</evidence>
<evidence type="ECO:0000256" key="15">
    <source>
        <dbReference type="PIRSR" id="PIRSR006468-1"/>
    </source>
</evidence>
<dbReference type="GO" id="GO:0052654">
    <property type="term" value="F:L-leucine-2-oxoglutarate transaminase activity"/>
    <property type="evidence" value="ECO:0007669"/>
    <property type="project" value="RHEA"/>
</dbReference>
<comment type="pathway">
    <text evidence="4 19">Amino-acid biosynthesis; L-valine biosynthesis; L-valine from pyruvate: step 4/4.</text>
</comment>
<evidence type="ECO:0000256" key="8">
    <source>
        <dbReference type="ARBA" id="ARBA00022605"/>
    </source>
</evidence>
<evidence type="ECO:0000256" key="14">
    <source>
        <dbReference type="ARBA" id="ARBA00049229"/>
    </source>
</evidence>
<evidence type="ECO:0000313" key="21">
    <source>
        <dbReference type="Proteomes" id="UP000044616"/>
    </source>
</evidence>
<dbReference type="UniPathway" id="UPA00047">
    <property type="reaction ID" value="UER00058"/>
</dbReference>
<dbReference type="SUPFAM" id="SSF56752">
    <property type="entry name" value="D-aminoacid aminotransferase-like PLP-dependent enzymes"/>
    <property type="match status" value="1"/>
</dbReference>
<reference evidence="20 21" key="1">
    <citation type="submission" date="2014-05" db="EMBL/GenBank/DDBJ databases">
        <authorList>
            <person name="Aslett A.Martin."/>
            <person name="De Silva Nishadi"/>
        </authorList>
    </citation>
    <scope>NUCLEOTIDE SEQUENCE [LARGE SCALE GENOMIC DNA]</scope>
</reference>
<keyword evidence="7 18" id="KW-0032">Aminotransferase</keyword>
<dbReference type="PANTHER" id="PTHR11825:SF44">
    <property type="entry name" value="BRANCHED-CHAIN-AMINO-ACID AMINOTRANSFERASE"/>
    <property type="match status" value="1"/>
</dbReference>
<evidence type="ECO:0000256" key="18">
    <source>
        <dbReference type="RuleBase" id="RU004517"/>
    </source>
</evidence>
<keyword evidence="9 18" id="KW-0808">Transferase</keyword>
<dbReference type="NCBIfam" id="NF009897">
    <property type="entry name" value="PRK13357.1"/>
    <property type="match status" value="1"/>
</dbReference>
<comment type="catalytic activity">
    <reaction evidence="14 18">
        <text>L-leucine + 2-oxoglutarate = 4-methyl-2-oxopentanoate + L-glutamate</text>
        <dbReference type="Rhea" id="RHEA:18321"/>
        <dbReference type="ChEBI" id="CHEBI:16810"/>
        <dbReference type="ChEBI" id="CHEBI:17865"/>
        <dbReference type="ChEBI" id="CHEBI:29985"/>
        <dbReference type="ChEBI" id="CHEBI:57427"/>
        <dbReference type="EC" id="2.6.1.42"/>
    </reaction>
</comment>
<dbReference type="InterPro" id="IPR033939">
    <property type="entry name" value="BCAT_family"/>
</dbReference>
<evidence type="ECO:0000256" key="6">
    <source>
        <dbReference type="ARBA" id="ARBA00009320"/>
    </source>
</evidence>
<evidence type="ECO:0000256" key="12">
    <source>
        <dbReference type="ARBA" id="ARBA00048212"/>
    </source>
</evidence>
<evidence type="ECO:0000256" key="3">
    <source>
        <dbReference type="ARBA" id="ARBA00004824"/>
    </source>
</evidence>
<evidence type="ECO:0000256" key="9">
    <source>
        <dbReference type="ARBA" id="ARBA00022679"/>
    </source>
</evidence>
<dbReference type="PIRSF" id="PIRSF006468">
    <property type="entry name" value="BCAT1"/>
    <property type="match status" value="1"/>
</dbReference>
<dbReference type="InterPro" id="IPR043131">
    <property type="entry name" value="BCAT-like_N"/>
</dbReference>
<dbReference type="CDD" id="cd01557">
    <property type="entry name" value="BCAT_beta_family"/>
    <property type="match status" value="1"/>
</dbReference>
<evidence type="ECO:0000256" key="2">
    <source>
        <dbReference type="ARBA" id="ARBA00003109"/>
    </source>
</evidence>
<dbReference type="InterPro" id="IPR018300">
    <property type="entry name" value="Aminotrans_IV_CS"/>
</dbReference>
<accession>A0A077UHV2</accession>
<comment type="cofactor">
    <cofactor evidence="1 17">
        <name>pyridoxal 5'-phosphate</name>
        <dbReference type="ChEBI" id="CHEBI:597326"/>
    </cofactor>
</comment>
<comment type="pathway">
    <text evidence="3 19">Amino-acid biosynthesis; L-isoleucine biosynthesis; L-isoleucine from 2-oxobutanoate: step 4/4.</text>
</comment>
<evidence type="ECO:0000256" key="7">
    <source>
        <dbReference type="ARBA" id="ARBA00022576"/>
    </source>
</evidence>
<feature type="modified residue" description="N6-(pyridoxal phosphate)lysine" evidence="15">
    <location>
        <position position="196"/>
    </location>
</feature>
<keyword evidence="8 18" id="KW-0028">Amino-acid biosynthesis</keyword>
<evidence type="ECO:0000256" key="1">
    <source>
        <dbReference type="ARBA" id="ARBA00001933"/>
    </source>
</evidence>
<evidence type="ECO:0000256" key="5">
    <source>
        <dbReference type="ARBA" id="ARBA00005072"/>
    </source>
</evidence>
<evidence type="ECO:0000256" key="10">
    <source>
        <dbReference type="ARBA" id="ARBA00022898"/>
    </source>
</evidence>
<dbReference type="EC" id="2.6.1.42" evidence="18"/>
<evidence type="ECO:0000256" key="17">
    <source>
        <dbReference type="RuleBase" id="RU004516"/>
    </source>
</evidence>
<evidence type="ECO:0000256" key="11">
    <source>
        <dbReference type="ARBA" id="ARBA00023304"/>
    </source>
</evidence>
<evidence type="ECO:0000256" key="13">
    <source>
        <dbReference type="ARBA" id="ARBA00048798"/>
    </source>
</evidence>
<keyword evidence="11 18" id="KW-0100">Branched-chain amino acid biosynthesis</keyword>
<comment type="pathway">
    <text evidence="5 19">Amino-acid biosynthesis; L-leucine biosynthesis; L-leucine from 3-methyl-2-oxobutanoate: step 4/4.</text>
</comment>
<protein>
    <recommendedName>
        <fullName evidence="18">Branched-chain-amino-acid aminotransferase</fullName>
        <ecNumber evidence="18">2.6.1.42</ecNumber>
    </recommendedName>
</protein>
<evidence type="ECO:0000256" key="19">
    <source>
        <dbReference type="RuleBase" id="RU004519"/>
    </source>
</evidence>
<dbReference type="UniPathway" id="UPA00049">
    <property type="reaction ID" value="UER00062"/>
</dbReference>
<dbReference type="GO" id="GO:0009099">
    <property type="term" value="P:L-valine biosynthetic process"/>
    <property type="evidence" value="ECO:0007669"/>
    <property type="project" value="UniProtKB-UniPathway"/>
</dbReference>
<dbReference type="Gene3D" id="3.30.470.10">
    <property type="match status" value="1"/>
</dbReference>
<comment type="similarity">
    <text evidence="6 16">Belongs to the class-IV pyridoxal-phosphate-dependent aminotransferase family.</text>
</comment>
<comment type="catalytic activity">
    <reaction evidence="12 18">
        <text>L-valine + 2-oxoglutarate = 3-methyl-2-oxobutanoate + L-glutamate</text>
        <dbReference type="Rhea" id="RHEA:24813"/>
        <dbReference type="ChEBI" id="CHEBI:11851"/>
        <dbReference type="ChEBI" id="CHEBI:16810"/>
        <dbReference type="ChEBI" id="CHEBI:29985"/>
        <dbReference type="ChEBI" id="CHEBI:57762"/>
        <dbReference type="EC" id="2.6.1.42"/>
    </reaction>
</comment>
<dbReference type="GO" id="GO:0052655">
    <property type="term" value="F:L-valine-2-oxoglutarate transaminase activity"/>
    <property type="evidence" value="ECO:0007669"/>
    <property type="project" value="RHEA"/>
</dbReference>
<proteinExistence type="inferred from homology"/>
<dbReference type="AlphaFoldDB" id="A0A077UHV2"/>
<dbReference type="Gene3D" id="3.20.10.10">
    <property type="entry name" value="D-amino Acid Aminotransferase, subunit A, domain 2"/>
    <property type="match status" value="1"/>
</dbReference>
<comment type="function">
    <text evidence="2">Acts on leucine, isoleucine and valine.</text>
</comment>
<keyword evidence="10 17" id="KW-0663">Pyridoxal phosphate</keyword>
<dbReference type="GO" id="GO:0052656">
    <property type="term" value="F:L-isoleucine-2-oxoglutarate transaminase activity"/>
    <property type="evidence" value="ECO:0007669"/>
    <property type="project" value="RHEA"/>
</dbReference>
<comment type="catalytic activity">
    <reaction evidence="13 18">
        <text>L-isoleucine + 2-oxoglutarate = (S)-3-methyl-2-oxopentanoate + L-glutamate</text>
        <dbReference type="Rhea" id="RHEA:24801"/>
        <dbReference type="ChEBI" id="CHEBI:16810"/>
        <dbReference type="ChEBI" id="CHEBI:29985"/>
        <dbReference type="ChEBI" id="CHEBI:35146"/>
        <dbReference type="ChEBI" id="CHEBI:58045"/>
        <dbReference type="EC" id="2.6.1.42"/>
    </reaction>
</comment>
<dbReference type="UniPathway" id="UPA00048">
    <property type="reaction ID" value="UER00073"/>
</dbReference>
<gene>
    <name evidence="20" type="primary">ilvE</name>
    <name evidence="20" type="ORF">ERS140147_01032</name>
</gene>
<evidence type="ECO:0000256" key="4">
    <source>
        <dbReference type="ARBA" id="ARBA00004931"/>
    </source>
</evidence>
<dbReference type="InterPro" id="IPR036038">
    <property type="entry name" value="Aminotransferase-like"/>
</dbReference>
<dbReference type="PROSITE" id="PS00770">
    <property type="entry name" value="AA_TRANSFER_CLASS_4"/>
    <property type="match status" value="1"/>
</dbReference>
<dbReference type="RefSeq" id="WP_047530142.1">
    <property type="nucleotide sequence ID" value="NZ_CCEH01000007.1"/>
</dbReference>
<dbReference type="EMBL" id="CCEH01000007">
    <property type="protein sequence ID" value="CDR27915.1"/>
    <property type="molecule type" value="Genomic_DNA"/>
</dbReference>
<dbReference type="Pfam" id="PF01063">
    <property type="entry name" value="Aminotran_4"/>
    <property type="match status" value="1"/>
</dbReference>
<evidence type="ECO:0000256" key="16">
    <source>
        <dbReference type="RuleBase" id="RU004106"/>
    </source>
</evidence>
<dbReference type="GO" id="GO:0009098">
    <property type="term" value="P:L-leucine biosynthetic process"/>
    <property type="evidence" value="ECO:0007669"/>
    <property type="project" value="UniProtKB-UniPathway"/>
</dbReference>
<dbReference type="GO" id="GO:0009097">
    <property type="term" value="P:isoleucine biosynthetic process"/>
    <property type="evidence" value="ECO:0007669"/>
    <property type="project" value="UniProtKB-UniPathway"/>
</dbReference>
<dbReference type="InterPro" id="IPR001544">
    <property type="entry name" value="Aminotrans_IV"/>
</dbReference>
<dbReference type="InterPro" id="IPR043132">
    <property type="entry name" value="BCAT-like_C"/>
</dbReference>
<name>A0A077UHV2_9STAP</name>
<organism evidence="20 21">
    <name type="scientific">Staphylococcus schweitzeri</name>
    <dbReference type="NCBI Taxonomy" id="1654388"/>
    <lineage>
        <taxon>Bacteria</taxon>
        <taxon>Bacillati</taxon>
        <taxon>Bacillota</taxon>
        <taxon>Bacilli</taxon>
        <taxon>Bacillales</taxon>
        <taxon>Staphylococcaceae</taxon>
        <taxon>Staphylococcus</taxon>
    </lineage>
</organism>
<dbReference type="PANTHER" id="PTHR11825">
    <property type="entry name" value="SUBGROUP IIII AMINOTRANSFERASE"/>
    <property type="match status" value="1"/>
</dbReference>